<feature type="repeat" description="TPR" evidence="3">
    <location>
        <begin position="627"/>
        <end position="660"/>
    </location>
</feature>
<feature type="region of interest" description="Disordered" evidence="4">
    <location>
        <begin position="162"/>
        <end position="191"/>
    </location>
</feature>
<evidence type="ECO:0000256" key="4">
    <source>
        <dbReference type="SAM" id="MobiDB-lite"/>
    </source>
</evidence>
<feature type="compositionally biased region" description="Acidic residues" evidence="4">
    <location>
        <begin position="13"/>
        <end position="24"/>
    </location>
</feature>
<gene>
    <name evidence="5" type="primary">bepA_10</name>
    <name evidence="5" type="ORF">ENSA7_63490</name>
</gene>
<evidence type="ECO:0000256" key="3">
    <source>
        <dbReference type="PROSITE-ProRule" id="PRU00339"/>
    </source>
</evidence>
<dbReference type="PANTHER" id="PTHR45586:SF1">
    <property type="entry name" value="LIPOPOLYSACCHARIDE ASSEMBLY PROTEIN B"/>
    <property type="match status" value="1"/>
</dbReference>
<accession>A0A2S9Y2F9</accession>
<dbReference type="RefSeq" id="WP_146158375.1">
    <property type="nucleotide sequence ID" value="NZ_PVNL01000121.1"/>
</dbReference>
<dbReference type="InterPro" id="IPR011990">
    <property type="entry name" value="TPR-like_helical_dom_sf"/>
</dbReference>
<dbReference type="GO" id="GO:0008233">
    <property type="term" value="F:peptidase activity"/>
    <property type="evidence" value="ECO:0007669"/>
    <property type="project" value="UniProtKB-KW"/>
</dbReference>
<name>A0A2S9Y2F9_9BACT</name>
<dbReference type="SMART" id="SM00028">
    <property type="entry name" value="TPR"/>
    <property type="match status" value="6"/>
</dbReference>
<evidence type="ECO:0000256" key="2">
    <source>
        <dbReference type="ARBA" id="ARBA00022803"/>
    </source>
</evidence>
<dbReference type="InterPro" id="IPR019734">
    <property type="entry name" value="TPR_rpt"/>
</dbReference>
<keyword evidence="5" id="KW-0645">Protease</keyword>
<evidence type="ECO:0000313" key="5">
    <source>
        <dbReference type="EMBL" id="PRP99307.1"/>
    </source>
</evidence>
<evidence type="ECO:0000313" key="6">
    <source>
        <dbReference type="Proteomes" id="UP000238823"/>
    </source>
</evidence>
<keyword evidence="5" id="KW-0378">Hydrolase</keyword>
<dbReference type="SUPFAM" id="SSF48452">
    <property type="entry name" value="TPR-like"/>
    <property type="match status" value="2"/>
</dbReference>
<dbReference type="Pfam" id="PF14559">
    <property type="entry name" value="TPR_19"/>
    <property type="match status" value="2"/>
</dbReference>
<organism evidence="5 6">
    <name type="scientific">Enhygromyxa salina</name>
    <dbReference type="NCBI Taxonomy" id="215803"/>
    <lineage>
        <taxon>Bacteria</taxon>
        <taxon>Pseudomonadati</taxon>
        <taxon>Myxococcota</taxon>
        <taxon>Polyangia</taxon>
        <taxon>Nannocystales</taxon>
        <taxon>Nannocystaceae</taxon>
        <taxon>Enhygromyxa</taxon>
    </lineage>
</organism>
<comment type="caution">
    <text evidence="5">The sequence shown here is derived from an EMBL/GenBank/DDBJ whole genome shotgun (WGS) entry which is preliminary data.</text>
</comment>
<keyword evidence="2 3" id="KW-0802">TPR repeat</keyword>
<proteinExistence type="predicted"/>
<keyword evidence="1" id="KW-0677">Repeat</keyword>
<dbReference type="EC" id="3.4.-.-" evidence="5"/>
<dbReference type="Proteomes" id="UP000238823">
    <property type="component" value="Unassembled WGS sequence"/>
</dbReference>
<dbReference type="Gene3D" id="1.25.40.10">
    <property type="entry name" value="Tetratricopeptide repeat domain"/>
    <property type="match status" value="2"/>
</dbReference>
<dbReference type="PANTHER" id="PTHR45586">
    <property type="entry name" value="TPR REPEAT-CONTAINING PROTEIN PA4667"/>
    <property type="match status" value="1"/>
</dbReference>
<dbReference type="GO" id="GO:0006508">
    <property type="term" value="P:proteolysis"/>
    <property type="evidence" value="ECO:0007669"/>
    <property type="project" value="UniProtKB-KW"/>
</dbReference>
<protein>
    <submittedName>
        <fullName evidence="5">Beta-barrel assembly-enhancing protease</fullName>
        <ecNumber evidence="5">3.4.-.-</ecNumber>
    </submittedName>
</protein>
<feature type="repeat" description="TPR" evidence="3">
    <location>
        <begin position="327"/>
        <end position="360"/>
    </location>
</feature>
<dbReference type="InterPro" id="IPR051012">
    <property type="entry name" value="CellSynth/LPSAsmb/PSIAsmb"/>
</dbReference>
<reference evidence="5 6" key="1">
    <citation type="submission" date="2018-03" db="EMBL/GenBank/DDBJ databases">
        <title>Draft Genome Sequences of the Obligatory Marine Myxobacteria Enhygromyxa salina SWB007.</title>
        <authorList>
            <person name="Poehlein A."/>
            <person name="Moghaddam J.A."/>
            <person name="Harms H."/>
            <person name="Alanjari M."/>
            <person name="Koenig G.M."/>
            <person name="Daniel R."/>
            <person name="Schaeberle T.F."/>
        </authorList>
    </citation>
    <scope>NUCLEOTIDE SEQUENCE [LARGE SCALE GENOMIC DNA]</scope>
    <source>
        <strain evidence="5 6">SWB007</strain>
    </source>
</reference>
<dbReference type="AlphaFoldDB" id="A0A2S9Y2F9"/>
<dbReference type="PROSITE" id="PS50005">
    <property type="entry name" value="TPR"/>
    <property type="match status" value="2"/>
</dbReference>
<dbReference type="EMBL" id="PVNL01000121">
    <property type="protein sequence ID" value="PRP99307.1"/>
    <property type="molecule type" value="Genomic_DNA"/>
</dbReference>
<dbReference type="OrthoDB" id="127293at2"/>
<sequence>MHPFVQARAPMAAEDDNSTIDTDDDAAIEDQSSDAVESAQAAQMAAMQKAAGEIELVVLPLSCTNEGKGAPLSMGVQRWLAQELARTGLKAAAPVFTALAEQQGRKVPALLIYRDAWSDQRALQGAVRFANARRLIAANFSVAEDKLVLDMRLADIHLDDPEQAEQAEQAEPAKAEDAEGEDAEGEGEKIAGRLETVATWSTETTADAIGEKLYEALVEMAKHSGQTVAHEGWEQAFGTTDKQAMLSFLVGLGNLSALQGRTVPATADQLLNPLMDAINRDPKMDGAMEALHAMTDILLALQSGDRTAQPLCLQALSIAAQRRKEDPEAWHHLAVVARRLGDLPTAVNGFNQAFNLLPTSVQIAVDFIQTLRRAGDAENALKVAQHAVEQGNEAPPILALLGSLLIEIDDFDSAEPFLRRAVDEGQIASAYGDLSNVLWDRSDDDTPEQAEDREEAIGLLKTAIGLRHVAKSTLDMLLDLSTDEGHEDAEKLLRQAGENHADNPAVLTSLATLLLESDEPEQARVWLDKLLELPRRSLDDDAFGRRAVLALEIDDFEDRYEAAIDGVNSAGAKQQSEAAVFLREVIAKDPRYWQPHLMLALAVRQTEGDAAALSHLMNAVRLRPNDAQIRQLIAAIMRKQGRPREAVEHLRAVVALNPRDVDPVINLATCMRDANMFAEARQICTAALQMIPNHPQFKAVLDSLPKEA</sequence>
<evidence type="ECO:0000256" key="1">
    <source>
        <dbReference type="ARBA" id="ARBA00022737"/>
    </source>
</evidence>
<feature type="region of interest" description="Disordered" evidence="4">
    <location>
        <begin position="1"/>
        <end position="24"/>
    </location>
</feature>